<gene>
    <name evidence="2" type="ORF">C6Y40_01205</name>
</gene>
<evidence type="ECO:0000259" key="1">
    <source>
        <dbReference type="SMART" id="SM00507"/>
    </source>
</evidence>
<keyword evidence="2" id="KW-0540">Nuclease</keyword>
<dbReference type="AlphaFoldDB" id="A0A2S9VG27"/>
<proteinExistence type="predicted"/>
<dbReference type="RefSeq" id="WP_105932948.1">
    <property type="nucleotide sequence ID" value="NZ_PVNP01000010.1"/>
</dbReference>
<evidence type="ECO:0000313" key="2">
    <source>
        <dbReference type="EMBL" id="PRO75422.1"/>
    </source>
</evidence>
<protein>
    <submittedName>
        <fullName evidence="2">HNH endonuclease</fullName>
    </submittedName>
</protein>
<dbReference type="Pfam" id="PF01844">
    <property type="entry name" value="HNH"/>
    <property type="match status" value="1"/>
</dbReference>
<sequence length="322" mass="37386">MARRSKRTDPETLRKELVDLLIKFKSKLLEDDLRDKVKDLIPANHLLRDLGSSLIDEDDTNSARERILAYFRKYPTTLICGDEIMVVAGISEYARRIRELRVEMGWPIQTGLALKDIIEDDEGLEDIYPKDLLKKDYYVLTENKQDRDAAYRWKIANTIRKSNAGVKSKIIEYFLKNVGKEVTGEELKYLANDRSEWPRRVRELRTEEGWPIATKVSGRPDLNVGIYVLEEDRQAEVHDRKIPDPVRISVLERDNYSCCNCGWNHKNKNEADKLRNLLELHHIEHHAKGGENLLENLITLCNICHDDVHRGNISSEKLTSLL</sequence>
<accession>A0A2S9VG27</accession>
<keyword evidence="2" id="KW-0255">Endonuclease</keyword>
<reference evidence="3" key="1">
    <citation type="journal article" date="2020" name="Int. J. Syst. Evol. Microbiol.">
        <title>Alteromonas alba sp. nov., a marine bacterium isolated from the seawater of the West Pacific Ocean.</title>
        <authorList>
            <person name="Sun C."/>
            <person name="Wu Y.-H."/>
            <person name="Xamxidin M."/>
            <person name="Cheng H."/>
            <person name="Xu X.-W."/>
        </authorList>
    </citation>
    <scope>NUCLEOTIDE SEQUENCE [LARGE SCALE GENOMIC DNA]</scope>
    <source>
        <strain evidence="3">190</strain>
    </source>
</reference>
<dbReference type="GO" id="GO:0004519">
    <property type="term" value="F:endonuclease activity"/>
    <property type="evidence" value="ECO:0007669"/>
    <property type="project" value="UniProtKB-KW"/>
</dbReference>
<feature type="domain" description="HNH nuclease" evidence="1">
    <location>
        <begin position="245"/>
        <end position="306"/>
    </location>
</feature>
<dbReference type="Gene3D" id="1.10.30.50">
    <property type="match status" value="1"/>
</dbReference>
<keyword evidence="2" id="KW-0378">Hydrolase</keyword>
<dbReference type="SMART" id="SM00507">
    <property type="entry name" value="HNHc"/>
    <property type="match status" value="1"/>
</dbReference>
<keyword evidence="3" id="KW-1185">Reference proteome</keyword>
<name>A0A2S9VG27_9ALTE</name>
<dbReference type="EMBL" id="PVNP01000010">
    <property type="protein sequence ID" value="PRO75422.1"/>
    <property type="molecule type" value="Genomic_DNA"/>
</dbReference>
<dbReference type="GO" id="GO:0003676">
    <property type="term" value="F:nucleic acid binding"/>
    <property type="evidence" value="ECO:0007669"/>
    <property type="project" value="InterPro"/>
</dbReference>
<dbReference type="InterPro" id="IPR002711">
    <property type="entry name" value="HNH"/>
</dbReference>
<dbReference type="GO" id="GO:0008270">
    <property type="term" value="F:zinc ion binding"/>
    <property type="evidence" value="ECO:0007669"/>
    <property type="project" value="InterPro"/>
</dbReference>
<organism evidence="2 3">
    <name type="scientific">Alteromonas alba</name>
    <dbReference type="NCBI Taxonomy" id="2079529"/>
    <lineage>
        <taxon>Bacteria</taxon>
        <taxon>Pseudomonadati</taxon>
        <taxon>Pseudomonadota</taxon>
        <taxon>Gammaproteobacteria</taxon>
        <taxon>Alteromonadales</taxon>
        <taxon>Alteromonadaceae</taxon>
        <taxon>Alteromonas/Salinimonas group</taxon>
        <taxon>Alteromonas</taxon>
    </lineage>
</organism>
<dbReference type="OrthoDB" id="9802640at2"/>
<comment type="caution">
    <text evidence="2">The sequence shown here is derived from an EMBL/GenBank/DDBJ whole genome shotgun (WGS) entry which is preliminary data.</text>
</comment>
<dbReference type="Proteomes" id="UP000238949">
    <property type="component" value="Unassembled WGS sequence"/>
</dbReference>
<dbReference type="CDD" id="cd00085">
    <property type="entry name" value="HNHc"/>
    <property type="match status" value="1"/>
</dbReference>
<dbReference type="InterPro" id="IPR003615">
    <property type="entry name" value="HNH_nuc"/>
</dbReference>
<evidence type="ECO:0000313" key="3">
    <source>
        <dbReference type="Proteomes" id="UP000238949"/>
    </source>
</evidence>